<evidence type="ECO:0000259" key="1">
    <source>
        <dbReference type="Pfam" id="PF01850"/>
    </source>
</evidence>
<evidence type="ECO:0000313" key="3">
    <source>
        <dbReference type="Proteomes" id="UP000748752"/>
    </source>
</evidence>
<dbReference type="RefSeq" id="WP_200233898.1">
    <property type="nucleotide sequence ID" value="NZ_NRRV01000004.1"/>
</dbReference>
<dbReference type="InterPro" id="IPR002716">
    <property type="entry name" value="PIN_dom"/>
</dbReference>
<accession>A0ABS1CCS7</accession>
<name>A0ABS1CCS7_9GAMM</name>
<dbReference type="EMBL" id="NRRV01000004">
    <property type="protein sequence ID" value="MBK1629686.1"/>
    <property type="molecule type" value="Genomic_DNA"/>
</dbReference>
<reference evidence="2 3" key="1">
    <citation type="journal article" date="2020" name="Microorganisms">
        <title>Osmotic Adaptation and Compatible Solute Biosynthesis of Phototrophic Bacteria as Revealed from Genome Analyses.</title>
        <authorList>
            <person name="Imhoff J.F."/>
            <person name="Rahn T."/>
            <person name="Kunzel S."/>
            <person name="Keller A."/>
            <person name="Neulinger S.C."/>
        </authorList>
    </citation>
    <scope>NUCLEOTIDE SEQUENCE [LARGE SCALE GENOMIC DNA]</scope>
    <source>
        <strain evidence="2 3">DSM 6210</strain>
    </source>
</reference>
<proteinExistence type="predicted"/>
<dbReference type="CDD" id="cd18692">
    <property type="entry name" value="PIN_VapC-like"/>
    <property type="match status" value="1"/>
</dbReference>
<dbReference type="Gene3D" id="3.40.50.1010">
    <property type="entry name" value="5'-nuclease"/>
    <property type="match status" value="1"/>
</dbReference>
<dbReference type="Proteomes" id="UP000748752">
    <property type="component" value="Unassembled WGS sequence"/>
</dbReference>
<keyword evidence="3" id="KW-1185">Reference proteome</keyword>
<protein>
    <recommendedName>
        <fullName evidence="1">PIN domain-containing protein</fullName>
    </recommendedName>
</protein>
<feature type="domain" description="PIN" evidence="1">
    <location>
        <begin position="5"/>
        <end position="120"/>
    </location>
</feature>
<sequence>MSAEVFVDTNIWLYALVLNPGEEAKHRRAHELVASLGRCTISTQVIAEVSVNLLKKAAMQETALVSVVEDFYRSHHVQQMTLGCHRRASELRTRYRLSYWDSLILAAADEAGCAVCYSEDMQDGLRINQGLQVLNPFTQTA</sequence>
<gene>
    <name evidence="2" type="ORF">CKO31_02815</name>
</gene>
<dbReference type="SUPFAM" id="SSF88723">
    <property type="entry name" value="PIN domain-like"/>
    <property type="match status" value="1"/>
</dbReference>
<organism evidence="2 3">
    <name type="scientific">Thiohalocapsa halophila</name>
    <dbReference type="NCBI Taxonomy" id="69359"/>
    <lineage>
        <taxon>Bacteria</taxon>
        <taxon>Pseudomonadati</taxon>
        <taxon>Pseudomonadota</taxon>
        <taxon>Gammaproteobacteria</taxon>
        <taxon>Chromatiales</taxon>
        <taxon>Chromatiaceae</taxon>
        <taxon>Thiohalocapsa</taxon>
    </lineage>
</organism>
<comment type="caution">
    <text evidence="2">The sequence shown here is derived from an EMBL/GenBank/DDBJ whole genome shotgun (WGS) entry which is preliminary data.</text>
</comment>
<dbReference type="InterPro" id="IPR029060">
    <property type="entry name" value="PIN-like_dom_sf"/>
</dbReference>
<dbReference type="Pfam" id="PF01850">
    <property type="entry name" value="PIN"/>
    <property type="match status" value="1"/>
</dbReference>
<evidence type="ECO:0000313" key="2">
    <source>
        <dbReference type="EMBL" id="MBK1629686.1"/>
    </source>
</evidence>